<dbReference type="Pfam" id="PF01833">
    <property type="entry name" value="TIG"/>
    <property type="match status" value="1"/>
</dbReference>
<protein>
    <recommendedName>
        <fullName evidence="2">IPT/TIG domain-containing protein</fullName>
    </recommendedName>
</protein>
<evidence type="ECO:0000259" key="2">
    <source>
        <dbReference type="Pfam" id="PF01833"/>
    </source>
</evidence>
<dbReference type="InterPro" id="IPR006311">
    <property type="entry name" value="TAT_signal"/>
</dbReference>
<dbReference type="Gene3D" id="2.60.40.10">
    <property type="entry name" value="Immunoglobulins"/>
    <property type="match status" value="1"/>
</dbReference>
<evidence type="ECO:0000313" key="4">
    <source>
        <dbReference type="Proteomes" id="UP001240236"/>
    </source>
</evidence>
<proteinExistence type="predicted"/>
<name>A0AAE3W290_9ACTN</name>
<dbReference type="PROSITE" id="PS51318">
    <property type="entry name" value="TAT"/>
    <property type="match status" value="1"/>
</dbReference>
<dbReference type="InterPro" id="IPR013783">
    <property type="entry name" value="Ig-like_fold"/>
</dbReference>
<dbReference type="Proteomes" id="UP001240236">
    <property type="component" value="Unassembled WGS sequence"/>
</dbReference>
<dbReference type="GO" id="GO:0005975">
    <property type="term" value="P:carbohydrate metabolic process"/>
    <property type="evidence" value="ECO:0007669"/>
    <property type="project" value="UniProtKB-ARBA"/>
</dbReference>
<organism evidence="3 4">
    <name type="scientific">Catenuloplanes indicus</name>
    <dbReference type="NCBI Taxonomy" id="137267"/>
    <lineage>
        <taxon>Bacteria</taxon>
        <taxon>Bacillati</taxon>
        <taxon>Actinomycetota</taxon>
        <taxon>Actinomycetes</taxon>
        <taxon>Micromonosporales</taxon>
        <taxon>Micromonosporaceae</taxon>
        <taxon>Catenuloplanes</taxon>
    </lineage>
</organism>
<dbReference type="EMBL" id="JAUSUZ010000001">
    <property type="protein sequence ID" value="MDQ0368139.1"/>
    <property type="molecule type" value="Genomic_DNA"/>
</dbReference>
<evidence type="ECO:0000256" key="1">
    <source>
        <dbReference type="SAM" id="SignalP"/>
    </source>
</evidence>
<comment type="caution">
    <text evidence="3">The sequence shown here is derived from an EMBL/GenBank/DDBJ whole genome shotgun (WGS) entry which is preliminary data.</text>
</comment>
<feature type="domain" description="IPT/TIG" evidence="2">
    <location>
        <begin position="479"/>
        <end position="549"/>
    </location>
</feature>
<dbReference type="RefSeq" id="WP_307242599.1">
    <property type="nucleotide sequence ID" value="NZ_JAUSUZ010000001.1"/>
</dbReference>
<keyword evidence="1" id="KW-0732">Signal</keyword>
<dbReference type="AlphaFoldDB" id="A0AAE3W290"/>
<dbReference type="InterPro" id="IPR014756">
    <property type="entry name" value="Ig_E-set"/>
</dbReference>
<dbReference type="SUPFAM" id="SSF81296">
    <property type="entry name" value="E set domains"/>
    <property type="match status" value="1"/>
</dbReference>
<accession>A0AAE3W290</accession>
<feature type="signal peptide" evidence="1">
    <location>
        <begin position="1"/>
        <end position="35"/>
    </location>
</feature>
<evidence type="ECO:0000313" key="3">
    <source>
        <dbReference type="EMBL" id="MDQ0368139.1"/>
    </source>
</evidence>
<gene>
    <name evidence="3" type="ORF">J2S42_004808</name>
</gene>
<feature type="chain" id="PRO_5042291567" description="IPT/TIG domain-containing protein" evidence="1">
    <location>
        <begin position="36"/>
        <end position="708"/>
    </location>
</feature>
<keyword evidence="4" id="KW-1185">Reference proteome</keyword>
<dbReference type="InterPro" id="IPR002909">
    <property type="entry name" value="IPT_dom"/>
</dbReference>
<sequence>MRKSQPTIGRRLLRAGIATGAVSAVLFAAAPPAFAANIAVTLSPNAGPVNAATTITATGTGLATDSTTSAMIDVRFVTATTCPTTNGSPSATSIAATGVTRDSANAVTFTTPNPLGTAPATYRVCIYGVTTGTPGTTAPLIGNASTATTAFRTFTSGTLSATTGPTSGGNTITISGTGVVGTGATVAATFTSGACSGTYATSGTSFAATSTVKNTADQATITVPATATAAGGPYRVCLYNGSTAGTSLLLASATATYQPAFPQAILSSSTGKNGGGNTITATLSGAFTGITPSVVFVNDASPCPTTYGTPTAGTVATVTNTDDVATITVPSGVLAPNGFNVCFYNGSSSSSGQIAAGNATYVPTLPSIVLSPDSGSTATATTITATSTGTSNFLLGVTSPGVTFTKSACPTTYATSGTNFAASSVIRISNNKAAITVPTTVVHTPGATSTTSWNTCIYSDASSGPLVGTAVYKVGAVLTVTAISPGSGPAQGGSSVLVTGTGFTPGMTASIGGAAINNIVVAPNGLTFTGTTTPRSSGTGLGLTVRTEAGSKTLASAYDYSFGITVMPNTAPAGSASVTLDVLGAGFETIGFASPTVPGNNADAHVYLVRSGAGAATAYDPTDNGSGGKTVPQIAECTNVLVISDLELLCTLNLTDTLTNAATPASAGTPVPEGTYTITVVDTGAVTPTAGVTKSKITSGSTFTVADY</sequence>
<reference evidence="3 4" key="1">
    <citation type="submission" date="2023-07" db="EMBL/GenBank/DDBJ databases">
        <title>Sequencing the genomes of 1000 actinobacteria strains.</title>
        <authorList>
            <person name="Klenk H.-P."/>
        </authorList>
    </citation>
    <scope>NUCLEOTIDE SEQUENCE [LARGE SCALE GENOMIC DNA]</scope>
    <source>
        <strain evidence="3 4">DSM 44709</strain>
    </source>
</reference>